<dbReference type="PIRSF" id="PIRSF019307">
    <property type="entry name" value="UCP019307"/>
    <property type="match status" value="1"/>
</dbReference>
<dbReference type="Gene3D" id="2.60.120.10">
    <property type="entry name" value="Jelly Rolls"/>
    <property type="match status" value="1"/>
</dbReference>
<keyword evidence="3" id="KW-1185">Reference proteome</keyword>
<feature type="region of interest" description="Disordered" evidence="1">
    <location>
        <begin position="181"/>
        <end position="204"/>
    </location>
</feature>
<dbReference type="CDD" id="cd02219">
    <property type="entry name" value="cupin_YjlB-like"/>
    <property type="match status" value="1"/>
</dbReference>
<dbReference type="Proteomes" id="UP000305654">
    <property type="component" value="Unassembled WGS sequence"/>
</dbReference>
<name>A0A5R9J3N3_9PROT</name>
<evidence type="ECO:0000313" key="2">
    <source>
        <dbReference type="EMBL" id="TLU71589.1"/>
    </source>
</evidence>
<dbReference type="SUPFAM" id="SSF51182">
    <property type="entry name" value="RmlC-like cupins"/>
    <property type="match status" value="1"/>
</dbReference>
<evidence type="ECO:0000313" key="3">
    <source>
        <dbReference type="Proteomes" id="UP000305654"/>
    </source>
</evidence>
<dbReference type="PANTHER" id="PTHR36448">
    <property type="entry name" value="BLR7373 PROTEIN"/>
    <property type="match status" value="1"/>
</dbReference>
<comment type="caution">
    <text evidence="2">The sequence shown here is derived from an EMBL/GenBank/DDBJ whole genome shotgun (WGS) entry which is preliminary data.</text>
</comment>
<dbReference type="InterPro" id="IPR011051">
    <property type="entry name" value="RmlC_Cupin_sf"/>
</dbReference>
<dbReference type="InterPro" id="IPR014710">
    <property type="entry name" value="RmlC-like_jellyroll"/>
</dbReference>
<proteinExistence type="predicted"/>
<dbReference type="OrthoDB" id="9791759at2"/>
<dbReference type="InterPro" id="IPR014500">
    <property type="entry name" value="UCP019307_cupin"/>
</dbReference>
<sequence length="204" mass="21549">MGDGRHRAEPAAAVALASGIQDGVRKLPPGGPGREAVSEVEHFLLGPGGWVPNNARLPVLLYRAAISPADGDPARAFESRFEANGWPPQWRNGVYPFHHYHSTAHEVLGFAAGSARLQLGGPNGRTVRVQAGDAVLLPAGTGHCNLGSSADFLVIGAYPAGQDWDTRRDAPDPAELERMQALPVPDQDPVQGRAGASARLWHPA</sequence>
<organism evidence="2 3">
    <name type="scientific">Lichenicoccus roseus</name>
    <dbReference type="NCBI Taxonomy" id="2683649"/>
    <lineage>
        <taxon>Bacteria</taxon>
        <taxon>Pseudomonadati</taxon>
        <taxon>Pseudomonadota</taxon>
        <taxon>Alphaproteobacteria</taxon>
        <taxon>Acetobacterales</taxon>
        <taxon>Acetobacteraceae</taxon>
        <taxon>Lichenicoccus</taxon>
    </lineage>
</organism>
<reference evidence="2 3" key="1">
    <citation type="submission" date="2019-05" db="EMBL/GenBank/DDBJ databases">
        <authorList>
            <person name="Pankratov T."/>
            <person name="Grouzdev D."/>
        </authorList>
    </citation>
    <scope>NUCLEOTIDE SEQUENCE [LARGE SCALE GENOMIC DNA]</scope>
    <source>
        <strain evidence="2 3">KEBCLARHB70R</strain>
    </source>
</reference>
<dbReference type="InterPro" id="IPR047121">
    <property type="entry name" value="YjiB-like"/>
</dbReference>
<accession>A0A5R9J3N3</accession>
<evidence type="ECO:0000256" key="1">
    <source>
        <dbReference type="SAM" id="MobiDB-lite"/>
    </source>
</evidence>
<dbReference type="EMBL" id="VCDI01000006">
    <property type="protein sequence ID" value="TLU71589.1"/>
    <property type="molecule type" value="Genomic_DNA"/>
</dbReference>
<gene>
    <name evidence="2" type="ORF">FE263_16040</name>
</gene>
<protein>
    <submittedName>
        <fullName evidence="2">Cupin</fullName>
    </submittedName>
</protein>
<dbReference type="PANTHER" id="PTHR36448:SF2">
    <property type="entry name" value="CUPIN TYPE-1 DOMAIN-CONTAINING PROTEIN"/>
    <property type="match status" value="1"/>
</dbReference>
<dbReference type="AlphaFoldDB" id="A0A5R9J3N3"/>